<sequence>MGLHPVASYAHTVPTKLDVHSNRIDGGDTQAGTEAVSESTRASPQPAS</sequence>
<comment type="caution">
    <text evidence="2">The sequence shown here is derived from an EMBL/GenBank/DDBJ whole genome shotgun (WGS) entry which is preliminary data.</text>
</comment>
<keyword evidence="3" id="KW-1185">Reference proteome</keyword>
<evidence type="ECO:0000313" key="2">
    <source>
        <dbReference type="EMBL" id="GIJ12340.1"/>
    </source>
</evidence>
<reference evidence="2 3" key="1">
    <citation type="submission" date="2021-01" db="EMBL/GenBank/DDBJ databases">
        <title>Whole genome shotgun sequence of Verrucosispora andamanensis NBRC 109075.</title>
        <authorList>
            <person name="Komaki H."/>
            <person name="Tamura T."/>
        </authorList>
    </citation>
    <scope>NUCLEOTIDE SEQUENCE [LARGE SCALE GENOMIC DNA]</scope>
    <source>
        <strain evidence="2 3">NBRC 109075</strain>
    </source>
</reference>
<name>A0ABQ4I359_9ACTN</name>
<accession>A0ABQ4I359</accession>
<feature type="compositionally biased region" description="Basic and acidic residues" evidence="1">
    <location>
        <begin position="17"/>
        <end position="26"/>
    </location>
</feature>
<dbReference type="Proteomes" id="UP000647017">
    <property type="component" value="Unassembled WGS sequence"/>
</dbReference>
<dbReference type="EMBL" id="BOOZ01000049">
    <property type="protein sequence ID" value="GIJ12340.1"/>
    <property type="molecule type" value="Genomic_DNA"/>
</dbReference>
<evidence type="ECO:0000256" key="1">
    <source>
        <dbReference type="SAM" id="MobiDB-lite"/>
    </source>
</evidence>
<organism evidence="2 3">
    <name type="scientific">Micromonospora andamanensis</name>
    <dbReference type="NCBI Taxonomy" id="1287068"/>
    <lineage>
        <taxon>Bacteria</taxon>
        <taxon>Bacillati</taxon>
        <taxon>Actinomycetota</taxon>
        <taxon>Actinomycetes</taxon>
        <taxon>Micromonosporales</taxon>
        <taxon>Micromonosporaceae</taxon>
        <taxon>Micromonospora</taxon>
    </lineage>
</organism>
<feature type="region of interest" description="Disordered" evidence="1">
    <location>
        <begin position="1"/>
        <end position="48"/>
    </location>
</feature>
<proteinExistence type="predicted"/>
<gene>
    <name evidence="2" type="ORF">Van01_55540</name>
</gene>
<protein>
    <submittedName>
        <fullName evidence="2">Uncharacterized protein</fullName>
    </submittedName>
</protein>
<evidence type="ECO:0000313" key="3">
    <source>
        <dbReference type="Proteomes" id="UP000647017"/>
    </source>
</evidence>
<feature type="compositionally biased region" description="Polar residues" evidence="1">
    <location>
        <begin position="30"/>
        <end position="48"/>
    </location>
</feature>